<name>A0A7X0HFI2_9ACTN</name>
<protein>
    <submittedName>
        <fullName evidence="1">Uncharacterized protein</fullName>
    </submittedName>
</protein>
<dbReference type="EMBL" id="JACHEM010000004">
    <property type="protein sequence ID" value="MBB6435367.1"/>
    <property type="molecule type" value="Genomic_DNA"/>
</dbReference>
<sequence>MAVAQLSRALHAPAHPMANPGYGKKSAPDQLPFDGGTFAHLPRREAAVARYIDLLPDGSDISIKTLAREMEGYGQAAVASALRYLSTAGHLRRFGEEVHVEREGYRRVTRTHFSRTARPEHWWRAFLSEDVPESGKEQPEQPEEPARRGYRALARIARTEPQLPLSAASCEALAPLAGEWFERGMSESQFVWTLTFALPRPVRHPFGFVQQRLINEMPPELPGPVQGLVCMECSGCGVPGVPDALPGGLCGPCRSVPYEPPHDGLPTEVVRGRAARIRHDLRERGDGPAARMRG</sequence>
<comment type="caution">
    <text evidence="1">The sequence shown here is derived from an EMBL/GenBank/DDBJ whole genome shotgun (WGS) entry which is preliminary data.</text>
</comment>
<reference evidence="1 2" key="1">
    <citation type="submission" date="2020-08" db="EMBL/GenBank/DDBJ databases">
        <title>Genomic Encyclopedia of Type Strains, Phase IV (KMG-IV): sequencing the most valuable type-strain genomes for metagenomic binning, comparative biology and taxonomic classification.</title>
        <authorList>
            <person name="Goeker M."/>
        </authorList>
    </citation>
    <scope>NUCLEOTIDE SEQUENCE [LARGE SCALE GENOMIC DNA]</scope>
    <source>
        <strain evidence="1 2">DSM 40141</strain>
    </source>
</reference>
<dbReference type="RefSeq" id="WP_185028890.1">
    <property type="nucleotide sequence ID" value="NZ_BNBN01000007.1"/>
</dbReference>
<keyword evidence="2" id="KW-1185">Reference proteome</keyword>
<proteinExistence type="predicted"/>
<dbReference type="AlphaFoldDB" id="A0A7X0HFI2"/>
<dbReference type="Proteomes" id="UP000540423">
    <property type="component" value="Unassembled WGS sequence"/>
</dbReference>
<gene>
    <name evidence="1" type="ORF">HNQ79_001824</name>
</gene>
<evidence type="ECO:0000313" key="1">
    <source>
        <dbReference type="EMBL" id="MBB6435367.1"/>
    </source>
</evidence>
<organism evidence="1 2">
    <name type="scientific">Streptomyces candidus</name>
    <dbReference type="NCBI Taxonomy" id="67283"/>
    <lineage>
        <taxon>Bacteria</taxon>
        <taxon>Bacillati</taxon>
        <taxon>Actinomycetota</taxon>
        <taxon>Actinomycetes</taxon>
        <taxon>Kitasatosporales</taxon>
        <taxon>Streptomycetaceae</taxon>
        <taxon>Streptomyces</taxon>
    </lineage>
</organism>
<accession>A0A7X0HFI2</accession>
<evidence type="ECO:0000313" key="2">
    <source>
        <dbReference type="Proteomes" id="UP000540423"/>
    </source>
</evidence>